<dbReference type="EMBL" id="JFBM01000012">
    <property type="protein sequence ID" value="KFU80350.1"/>
    <property type="molecule type" value="Genomic_DNA"/>
</dbReference>
<proteinExistence type="predicted"/>
<dbReference type="GO" id="GO:0043190">
    <property type="term" value="C:ATP-binding cassette (ABC) transporter complex"/>
    <property type="evidence" value="ECO:0007669"/>
    <property type="project" value="InterPro"/>
</dbReference>
<dbReference type="GO" id="GO:1904680">
    <property type="term" value="F:peptide transmembrane transporter activity"/>
    <property type="evidence" value="ECO:0007669"/>
    <property type="project" value="TreeGrafter"/>
</dbReference>
<dbReference type="Pfam" id="PF00496">
    <property type="entry name" value="SBP_bac_5"/>
    <property type="match status" value="1"/>
</dbReference>
<gene>
    <name evidence="4" type="ORF">BB31_16125</name>
</gene>
<dbReference type="CDD" id="cd00995">
    <property type="entry name" value="PBP2_NikA_DppA_OppA_like"/>
    <property type="match status" value="1"/>
</dbReference>
<feature type="domain" description="Solute-binding protein family 5" evidence="3">
    <location>
        <begin position="83"/>
        <end position="420"/>
    </location>
</feature>
<evidence type="ECO:0000259" key="3">
    <source>
        <dbReference type="Pfam" id="PF00496"/>
    </source>
</evidence>
<dbReference type="InterPro" id="IPR039424">
    <property type="entry name" value="SBP_5"/>
</dbReference>
<evidence type="ECO:0000313" key="4">
    <source>
        <dbReference type="EMBL" id="KFU80350.1"/>
    </source>
</evidence>
<evidence type="ECO:0000313" key="5">
    <source>
        <dbReference type="Proteomes" id="UP000256220"/>
    </source>
</evidence>
<evidence type="ECO:0000256" key="1">
    <source>
        <dbReference type="SAM" id="MobiDB-lite"/>
    </source>
</evidence>
<evidence type="ECO:0000256" key="2">
    <source>
        <dbReference type="SAM" id="SignalP"/>
    </source>
</evidence>
<protein>
    <submittedName>
        <fullName evidence="4">Peptide ABC transporter substrate-binding protein</fullName>
    </submittedName>
</protein>
<accession>A0A2P2FUE5</accession>
<keyword evidence="5" id="KW-1185">Reference proteome</keyword>
<dbReference type="Proteomes" id="UP000256220">
    <property type="component" value="Unassembled WGS sequence"/>
</dbReference>
<comment type="caution">
    <text evidence="4">The sequence shown here is derived from an EMBL/GenBank/DDBJ whole genome shotgun (WGS) entry which is preliminary data.</text>
</comment>
<feature type="chain" id="PRO_5038535174" evidence="2">
    <location>
        <begin position="21"/>
        <end position="532"/>
    </location>
</feature>
<feature type="region of interest" description="Disordered" evidence="1">
    <location>
        <begin position="23"/>
        <end position="44"/>
    </location>
</feature>
<dbReference type="SUPFAM" id="SSF53850">
    <property type="entry name" value="Periplasmic binding protein-like II"/>
    <property type="match status" value="1"/>
</dbReference>
<dbReference type="GO" id="GO:0042597">
    <property type="term" value="C:periplasmic space"/>
    <property type="evidence" value="ECO:0007669"/>
    <property type="project" value="UniProtKB-ARBA"/>
</dbReference>
<dbReference type="InterPro" id="IPR030678">
    <property type="entry name" value="Peptide/Ni-bd"/>
</dbReference>
<sequence>MKTARLTAAMAGVVALTVSACGGTSQSGEDRTANQKPADGKTFTVGLSTDPGTLDPAITVLSIARQIGRFLYDGLIHLDSAGKPVAGLAEKWEATTTTASFTLRDGVKCADGSPLTARDVAANIDHVGDPATKSPLTGVSVKAGTKAVADDAARTVTVTSGSPDSFLLRNVAAVPIVCAKGMADRASVAKGQHGTGMFTMTEIVPNDHYTLTRRKDYAWGPGDWKSEQPGLPEKVVFRVVPNMTTTANLLLSGELSAAQVTGQDQQRLRSQKLFHADIVVPMGEIFFNQAPGRPGQDEAVRRALTQALDFGQIGKVLTTGNGQPAKGLVTGEPLACPGDSINGKLPPFDVAAAKSGLDAAGWAPGPDGVRAKNGKRLALTVVYGTQVGPTMVSAAELILQAWRNIGADATIKAVDGPGTSQVLFGTGEWEVSLAPLGFVLPSQAVPFVSGAKPPEGTNFAHIGNPRYTELAGKASAQAGESGCGDWLAAESALFERLDVVPFVNSTIPTFANGARFEMNQGQILPSSIRMYS</sequence>
<dbReference type="GO" id="GO:0015833">
    <property type="term" value="P:peptide transport"/>
    <property type="evidence" value="ECO:0007669"/>
    <property type="project" value="TreeGrafter"/>
</dbReference>
<name>A0A2P2FUE5_AMYLU</name>
<dbReference type="PANTHER" id="PTHR30290">
    <property type="entry name" value="PERIPLASMIC BINDING COMPONENT OF ABC TRANSPORTER"/>
    <property type="match status" value="1"/>
</dbReference>
<dbReference type="Gene3D" id="3.40.190.10">
    <property type="entry name" value="Periplasmic binding protein-like II"/>
    <property type="match status" value="1"/>
</dbReference>
<dbReference type="AlphaFoldDB" id="A0A2P2FUE5"/>
<dbReference type="PIRSF" id="PIRSF002741">
    <property type="entry name" value="MppA"/>
    <property type="match status" value="1"/>
</dbReference>
<dbReference type="InterPro" id="IPR000914">
    <property type="entry name" value="SBP_5_dom"/>
</dbReference>
<keyword evidence="2" id="KW-0732">Signal</keyword>
<reference evidence="4 5" key="1">
    <citation type="journal article" date="2014" name="Genome Announc.">
        <title>Draft Genome Sequence of Amycolatopsis lurida NRRL 2430, Producer of the Glycopeptide Family Antibiotic Ristocetin.</title>
        <authorList>
            <person name="Kwun M.J."/>
            <person name="Hong H.J."/>
        </authorList>
    </citation>
    <scope>NUCLEOTIDE SEQUENCE [LARGE SCALE GENOMIC DNA]</scope>
    <source>
        <strain evidence="4 5">NRRL 2430</strain>
    </source>
</reference>
<dbReference type="Gene3D" id="3.10.105.10">
    <property type="entry name" value="Dipeptide-binding Protein, Domain 3"/>
    <property type="match status" value="1"/>
</dbReference>
<dbReference type="PROSITE" id="PS51257">
    <property type="entry name" value="PROKAR_LIPOPROTEIN"/>
    <property type="match status" value="1"/>
</dbReference>
<organism evidence="4 5">
    <name type="scientific">Amycolatopsis lurida NRRL 2430</name>
    <dbReference type="NCBI Taxonomy" id="1460371"/>
    <lineage>
        <taxon>Bacteria</taxon>
        <taxon>Bacillati</taxon>
        <taxon>Actinomycetota</taxon>
        <taxon>Actinomycetes</taxon>
        <taxon>Pseudonocardiales</taxon>
        <taxon>Pseudonocardiaceae</taxon>
        <taxon>Amycolatopsis</taxon>
    </lineage>
</organism>
<dbReference type="RefSeq" id="WP_034311483.1">
    <property type="nucleotide sequence ID" value="NZ_JFBM01000012.1"/>
</dbReference>
<feature type="signal peptide" evidence="2">
    <location>
        <begin position="1"/>
        <end position="20"/>
    </location>
</feature>